<evidence type="ECO:0000313" key="2">
    <source>
        <dbReference type="Proteomes" id="UP001623660"/>
    </source>
</evidence>
<accession>A0ABW8SN02</accession>
<dbReference type="Proteomes" id="UP001623660">
    <property type="component" value="Unassembled WGS sequence"/>
</dbReference>
<proteinExistence type="predicted"/>
<protein>
    <submittedName>
        <fullName evidence="1">Uncharacterized protein</fullName>
    </submittedName>
</protein>
<evidence type="ECO:0000313" key="1">
    <source>
        <dbReference type="EMBL" id="MFL0197442.1"/>
    </source>
</evidence>
<name>A0ABW8SN02_9CLOT</name>
<organism evidence="1 2">
    <name type="scientific">Candidatus Clostridium eludens</name>
    <dbReference type="NCBI Taxonomy" id="3381663"/>
    <lineage>
        <taxon>Bacteria</taxon>
        <taxon>Bacillati</taxon>
        <taxon>Bacillota</taxon>
        <taxon>Clostridia</taxon>
        <taxon>Eubacteriales</taxon>
        <taxon>Clostridiaceae</taxon>
        <taxon>Clostridium</taxon>
    </lineage>
</organism>
<keyword evidence="2" id="KW-1185">Reference proteome</keyword>
<comment type="caution">
    <text evidence="1">The sequence shown here is derived from an EMBL/GenBank/DDBJ whole genome shotgun (WGS) entry which is preliminary data.</text>
</comment>
<dbReference type="EMBL" id="JBJHZX010000030">
    <property type="protein sequence ID" value="MFL0197442.1"/>
    <property type="molecule type" value="Genomic_DNA"/>
</dbReference>
<sequence length="127" mass="14859">MDWKEKFAYDLCCKAIDKEKALSAINNFAAEMENVLNMYCVKNSDIEIDESKNTIRICNNIINWDITGEKFELNSNNGRSVNIFIYKNKYKVRYCENNSAKKSGIYILNNSNSYNDYVDKAFEYLLI</sequence>
<dbReference type="RefSeq" id="WP_406793545.1">
    <property type="nucleotide sequence ID" value="NZ_JBJHZX010000030.1"/>
</dbReference>
<gene>
    <name evidence="1" type="ORF">ACJDU8_18005</name>
</gene>
<reference evidence="1 2" key="1">
    <citation type="submission" date="2024-11" db="EMBL/GenBank/DDBJ databases">
        <authorList>
            <person name="Heng Y.C."/>
            <person name="Lim A.C.H."/>
            <person name="Lee J.K.Y."/>
            <person name="Kittelmann S."/>
        </authorList>
    </citation>
    <scope>NUCLEOTIDE SEQUENCE [LARGE SCALE GENOMIC DNA]</scope>
    <source>
        <strain evidence="1 2">WILCCON 0269</strain>
    </source>
</reference>